<gene>
    <name evidence="1" type="ORF">QI031_15010</name>
</gene>
<evidence type="ECO:0000313" key="1">
    <source>
        <dbReference type="EMBL" id="WGV23153.1"/>
    </source>
</evidence>
<dbReference type="EMBL" id="CP124543">
    <property type="protein sequence ID" value="WGV23153.1"/>
    <property type="molecule type" value="Genomic_DNA"/>
</dbReference>
<dbReference type="Proteomes" id="UP001223520">
    <property type="component" value="Chromosome"/>
</dbReference>
<accession>A0AAJ6NMJ5</accession>
<organism evidence="1 2">
    <name type="scientific">Halotia branconii CENA392</name>
    <dbReference type="NCBI Taxonomy" id="1539056"/>
    <lineage>
        <taxon>Bacteria</taxon>
        <taxon>Bacillati</taxon>
        <taxon>Cyanobacteriota</taxon>
        <taxon>Cyanophyceae</taxon>
        <taxon>Nostocales</taxon>
        <taxon>Nodulariaceae</taxon>
        <taxon>Halotia</taxon>
    </lineage>
</organism>
<dbReference type="AlphaFoldDB" id="A0AAJ6NMJ5"/>
<evidence type="ECO:0000313" key="2">
    <source>
        <dbReference type="Proteomes" id="UP001223520"/>
    </source>
</evidence>
<name>A0AAJ6NMJ5_9CYAN</name>
<reference evidence="1 2" key="1">
    <citation type="journal article" date="2023" name="Limnol Oceanogr Lett">
        <title>Environmental adaptations by the intertidal Antarctic cyanobacterium Halotia branconii CENA392 as revealed using long-read genome sequencing.</title>
        <authorList>
            <person name="Dextro R.B."/>
            <person name="Delbaje E."/>
            <person name="Freitas P.N.N."/>
            <person name="Geraldes V."/>
            <person name="Pinto E."/>
            <person name="Long P.F."/>
            <person name="Fiore M.F."/>
        </authorList>
    </citation>
    <scope>NUCLEOTIDE SEQUENCE [LARGE SCALE GENOMIC DNA]</scope>
    <source>
        <strain evidence="1 2">CENA392</strain>
    </source>
</reference>
<keyword evidence="2" id="KW-1185">Reference proteome</keyword>
<proteinExistence type="predicted"/>
<dbReference type="KEGG" id="hbq:QI031_15010"/>
<dbReference type="RefSeq" id="WP_281480484.1">
    <property type="nucleotide sequence ID" value="NZ_CP124543.1"/>
</dbReference>
<sequence>MAKSVDRKVWRSLMGTIAQMHTKRSLFSRSNQIYNFDGKKFV</sequence>
<protein>
    <submittedName>
        <fullName evidence="1">Uncharacterized protein</fullName>
    </submittedName>
</protein>